<dbReference type="EMBL" id="CAEZTI010000125">
    <property type="protein sequence ID" value="CAB4566398.1"/>
    <property type="molecule type" value="Genomic_DNA"/>
</dbReference>
<keyword evidence="1" id="KW-1133">Transmembrane helix</keyword>
<dbReference type="AlphaFoldDB" id="A0A6J7PQ77"/>
<accession>A0A6J7PQ77</accession>
<organism evidence="3">
    <name type="scientific">freshwater metagenome</name>
    <dbReference type="NCBI Taxonomy" id="449393"/>
    <lineage>
        <taxon>unclassified sequences</taxon>
        <taxon>metagenomes</taxon>
        <taxon>ecological metagenomes</taxon>
    </lineage>
</organism>
<sequence length="178" mass="18375">MARFRRRSSSAEEGIGWIYADLFLALTIVGLGSAVITTSSPSSSAEAPKVFQLSCAEFSVPVPANLSPASGGKKIESAIGTEIANRGWAPESSKPGFAIVMGGFSDSEGPGAGDGRAKAILGQLRKSSPLLSQIEMRTAGARSVRVNGTETAVGGAGSYLMVVYLLFSGPQLSEDCTR</sequence>
<evidence type="ECO:0000256" key="1">
    <source>
        <dbReference type="SAM" id="Phobius"/>
    </source>
</evidence>
<evidence type="ECO:0000313" key="3">
    <source>
        <dbReference type="EMBL" id="CAB5005629.1"/>
    </source>
</evidence>
<reference evidence="3" key="1">
    <citation type="submission" date="2020-05" db="EMBL/GenBank/DDBJ databases">
        <authorList>
            <person name="Chiriac C."/>
            <person name="Salcher M."/>
            <person name="Ghai R."/>
            <person name="Kavagutti S V."/>
        </authorList>
    </citation>
    <scope>NUCLEOTIDE SEQUENCE</scope>
</reference>
<proteinExistence type="predicted"/>
<keyword evidence="1" id="KW-0472">Membrane</keyword>
<gene>
    <name evidence="2" type="ORF">UFOPK1619_00681</name>
    <name evidence="3" type="ORF">UFOPK4057_00599</name>
</gene>
<protein>
    <submittedName>
        <fullName evidence="3">Unannotated protein</fullName>
    </submittedName>
</protein>
<name>A0A6J7PQ77_9ZZZZ</name>
<dbReference type="EMBL" id="CAFBPC010000116">
    <property type="protein sequence ID" value="CAB5005629.1"/>
    <property type="molecule type" value="Genomic_DNA"/>
</dbReference>
<keyword evidence="1" id="KW-0812">Transmembrane</keyword>
<evidence type="ECO:0000313" key="2">
    <source>
        <dbReference type="EMBL" id="CAB4566398.1"/>
    </source>
</evidence>
<feature type="transmembrane region" description="Helical" evidence="1">
    <location>
        <begin position="16"/>
        <end position="36"/>
    </location>
</feature>